<dbReference type="GO" id="GO:0006865">
    <property type="term" value="P:amino acid transport"/>
    <property type="evidence" value="ECO:0007669"/>
    <property type="project" value="UniProtKB-KW"/>
</dbReference>
<organism evidence="6 7">
    <name type="scientific">Limimaricola hongkongensis DSM 17492</name>
    <dbReference type="NCBI Taxonomy" id="1122180"/>
    <lineage>
        <taxon>Bacteria</taxon>
        <taxon>Pseudomonadati</taxon>
        <taxon>Pseudomonadota</taxon>
        <taxon>Alphaproteobacteria</taxon>
        <taxon>Rhodobacterales</taxon>
        <taxon>Paracoccaceae</taxon>
        <taxon>Limimaricola</taxon>
    </lineage>
</organism>
<sequence length="398" mass="40145">MKKLLLASAATALVAGTAMAESHSGPVKIGIILGFTGPLESITPDMAGGAELAINEVNETGAFMGGTTIEAVRADSTCIDSAAATAAAERLVTNDGVAGIMGADCSGVTGAILQNVARANGVVMISPSATSPALSEAEDDGMFFRTAPSDARQGEIMSQVIMDRGISEVALTYTNNDYGKGLADSFQKAFEADGGSVTITAAHEDGKADYSAEVASLASAGGEVLVVAGYTDQGGKGIIQASLDSGAFDTFVLPDGMIGQQIVDDLGSGLDGSFGQLPGSDSEGTAIFQEMATGAGINPTGIYTGESYDAAALMILAMAKAGSTSASDYAGEIMDIANAPGEQILPGELGRALELIEAGEEIDYVGATAVEFIEPGESAGTFKEIEIKDGAIETVGFR</sequence>
<evidence type="ECO:0000256" key="1">
    <source>
        <dbReference type="ARBA" id="ARBA00010062"/>
    </source>
</evidence>
<evidence type="ECO:0000259" key="5">
    <source>
        <dbReference type="Pfam" id="PF13458"/>
    </source>
</evidence>
<feature type="chain" id="PRO_5001492683" evidence="4">
    <location>
        <begin position="21"/>
        <end position="398"/>
    </location>
</feature>
<evidence type="ECO:0000256" key="2">
    <source>
        <dbReference type="ARBA" id="ARBA00022729"/>
    </source>
</evidence>
<dbReference type="InterPro" id="IPR028081">
    <property type="entry name" value="Leu-bd"/>
</dbReference>
<dbReference type="STRING" id="1122180.Lokhon_01947"/>
<feature type="signal peptide" evidence="4">
    <location>
        <begin position="1"/>
        <end position="20"/>
    </location>
</feature>
<protein>
    <submittedName>
        <fullName evidence="6">Branched-chain amino acid ABC transporter, amino acid-binding protein</fullName>
    </submittedName>
</protein>
<dbReference type="PANTHER" id="PTHR30483">
    <property type="entry name" value="LEUCINE-SPECIFIC-BINDING PROTEIN"/>
    <property type="match status" value="1"/>
</dbReference>
<keyword evidence="3" id="KW-0813">Transport</keyword>
<gene>
    <name evidence="6" type="ORF">Lokhon_01947</name>
</gene>
<evidence type="ECO:0000256" key="4">
    <source>
        <dbReference type="SAM" id="SignalP"/>
    </source>
</evidence>
<dbReference type="InterPro" id="IPR051010">
    <property type="entry name" value="BCAA_transport"/>
</dbReference>
<name>A0A017HBX2_9RHOB</name>
<dbReference type="RefSeq" id="WP_017928567.1">
    <property type="nucleotide sequence ID" value="NZ_KB822998.1"/>
</dbReference>
<dbReference type="HOGENOM" id="CLU_027128_5_0_5"/>
<dbReference type="AlphaFoldDB" id="A0A017HBX2"/>
<accession>A0A017HBX2</accession>
<dbReference type="PATRIC" id="fig|1122180.6.peg.1935"/>
<evidence type="ECO:0000313" key="7">
    <source>
        <dbReference type="Proteomes" id="UP000025047"/>
    </source>
</evidence>
<evidence type="ECO:0000313" key="6">
    <source>
        <dbReference type="EMBL" id="EYD71876.1"/>
    </source>
</evidence>
<dbReference type="Pfam" id="PF13458">
    <property type="entry name" value="Peripla_BP_6"/>
    <property type="match status" value="1"/>
</dbReference>
<dbReference type="eggNOG" id="COG0683">
    <property type="taxonomic scope" value="Bacteria"/>
</dbReference>
<dbReference type="PANTHER" id="PTHR30483:SF6">
    <property type="entry name" value="PERIPLASMIC BINDING PROTEIN OF ABC TRANSPORTER FOR NATURAL AMINO ACIDS"/>
    <property type="match status" value="1"/>
</dbReference>
<dbReference type="Gene3D" id="3.40.50.2300">
    <property type="match status" value="2"/>
</dbReference>
<dbReference type="SUPFAM" id="SSF53822">
    <property type="entry name" value="Periplasmic binding protein-like I"/>
    <property type="match status" value="1"/>
</dbReference>
<reference evidence="6 7" key="1">
    <citation type="submission" date="2013-03" db="EMBL/GenBank/DDBJ databases">
        <authorList>
            <person name="Fiebig A."/>
            <person name="Goeker M."/>
            <person name="Klenk H.-P.P."/>
        </authorList>
    </citation>
    <scope>NUCLEOTIDE SEQUENCE [LARGE SCALE GENOMIC DNA]</scope>
    <source>
        <strain evidence="6 7">DSM 17492</strain>
    </source>
</reference>
<comment type="similarity">
    <text evidence="1">Belongs to the leucine-binding protein family.</text>
</comment>
<feature type="domain" description="Leucine-binding protein" evidence="5">
    <location>
        <begin position="26"/>
        <end position="327"/>
    </location>
</feature>
<dbReference type="EMBL" id="APGJ01000006">
    <property type="protein sequence ID" value="EYD71876.1"/>
    <property type="molecule type" value="Genomic_DNA"/>
</dbReference>
<evidence type="ECO:0000256" key="3">
    <source>
        <dbReference type="ARBA" id="ARBA00022970"/>
    </source>
</evidence>
<comment type="caution">
    <text evidence="6">The sequence shown here is derived from an EMBL/GenBank/DDBJ whole genome shotgun (WGS) entry which is preliminary data.</text>
</comment>
<keyword evidence="2 4" id="KW-0732">Signal</keyword>
<dbReference type="InterPro" id="IPR028082">
    <property type="entry name" value="Peripla_BP_I"/>
</dbReference>
<dbReference type="CDD" id="cd06346">
    <property type="entry name" value="PBP1_ABC_ligand_binding-like"/>
    <property type="match status" value="1"/>
</dbReference>
<keyword evidence="3" id="KW-0029">Amino-acid transport</keyword>
<keyword evidence="7" id="KW-1185">Reference proteome</keyword>
<dbReference type="OrthoDB" id="7337537at2"/>
<proteinExistence type="inferred from homology"/>
<dbReference type="Proteomes" id="UP000025047">
    <property type="component" value="Unassembled WGS sequence"/>
</dbReference>